<evidence type="ECO:0000256" key="2">
    <source>
        <dbReference type="ARBA" id="ARBA00017823"/>
    </source>
</evidence>
<dbReference type="EMBL" id="RKRE01000003">
    <property type="protein sequence ID" value="RPF42888.1"/>
    <property type="molecule type" value="Genomic_DNA"/>
</dbReference>
<dbReference type="RefSeq" id="WP_123931574.1">
    <property type="nucleotide sequence ID" value="NZ_RKRE01000003.1"/>
</dbReference>
<accession>A0A3N5B094</accession>
<dbReference type="GO" id="GO:0044781">
    <property type="term" value="P:bacterial-type flagellum organization"/>
    <property type="evidence" value="ECO:0007669"/>
    <property type="project" value="UniProtKB-KW"/>
</dbReference>
<keyword evidence="3" id="KW-0678">Repressor</keyword>
<keyword evidence="5" id="KW-0805">Transcription regulation</keyword>
<feature type="compositionally biased region" description="Basic and acidic residues" evidence="7">
    <location>
        <begin position="11"/>
        <end position="36"/>
    </location>
</feature>
<dbReference type="SUPFAM" id="SSF101498">
    <property type="entry name" value="Anti-sigma factor FlgM"/>
    <property type="match status" value="1"/>
</dbReference>
<dbReference type="AlphaFoldDB" id="A0A3N5B094"/>
<evidence type="ECO:0000313" key="10">
    <source>
        <dbReference type="Proteomes" id="UP000282654"/>
    </source>
</evidence>
<feature type="region of interest" description="Disordered" evidence="7">
    <location>
        <begin position="1"/>
        <end position="39"/>
    </location>
</feature>
<feature type="domain" description="Anti-sigma-28 factor FlgM C-terminal" evidence="8">
    <location>
        <begin position="36"/>
        <end position="90"/>
    </location>
</feature>
<evidence type="ECO:0000256" key="4">
    <source>
        <dbReference type="ARBA" id="ARBA00022795"/>
    </source>
</evidence>
<keyword evidence="4" id="KW-1005">Bacterial flagellum biogenesis</keyword>
<keyword evidence="6" id="KW-0804">Transcription</keyword>
<comment type="similarity">
    <text evidence="1">Belongs to the FlgM family.</text>
</comment>
<organism evidence="9 10">
    <name type="scientific">Thermodesulfitimonas autotrophica</name>
    <dbReference type="NCBI Taxonomy" id="1894989"/>
    <lineage>
        <taxon>Bacteria</taxon>
        <taxon>Bacillati</taxon>
        <taxon>Bacillota</taxon>
        <taxon>Clostridia</taxon>
        <taxon>Thermoanaerobacterales</taxon>
        <taxon>Thermoanaerobacteraceae</taxon>
        <taxon>Thermodesulfitimonas</taxon>
    </lineage>
</organism>
<dbReference type="Pfam" id="PF04316">
    <property type="entry name" value="FlgM"/>
    <property type="match status" value="1"/>
</dbReference>
<dbReference type="NCBIfam" id="TIGR03824">
    <property type="entry name" value="FlgM_jcvi"/>
    <property type="match status" value="1"/>
</dbReference>
<dbReference type="GO" id="GO:0045892">
    <property type="term" value="P:negative regulation of DNA-templated transcription"/>
    <property type="evidence" value="ECO:0007669"/>
    <property type="project" value="InterPro"/>
</dbReference>
<dbReference type="InterPro" id="IPR031316">
    <property type="entry name" value="FlgM_C"/>
</dbReference>
<sequence length="98" mass="11263">MKVGPTNNRTDVVRLYEIQQKKRQPEKAAKPDRPADSFEPSTAIQELQELQKRLQAIPDVREDLVAKLRQEIEAGTYKPDPQKIAAGIIEELRLDRRS</sequence>
<evidence type="ECO:0000256" key="3">
    <source>
        <dbReference type="ARBA" id="ARBA00022491"/>
    </source>
</evidence>
<reference evidence="9 10" key="1">
    <citation type="submission" date="2018-11" db="EMBL/GenBank/DDBJ databases">
        <title>Genomic Encyclopedia of Type Strains, Phase IV (KMG-IV): sequencing the most valuable type-strain genomes for metagenomic binning, comparative biology and taxonomic classification.</title>
        <authorList>
            <person name="Goeker M."/>
        </authorList>
    </citation>
    <scope>NUCLEOTIDE SEQUENCE [LARGE SCALE GENOMIC DNA]</scope>
    <source>
        <strain evidence="9 10">DSM 102936</strain>
    </source>
</reference>
<evidence type="ECO:0000313" key="9">
    <source>
        <dbReference type="EMBL" id="RPF42888.1"/>
    </source>
</evidence>
<evidence type="ECO:0000256" key="6">
    <source>
        <dbReference type="ARBA" id="ARBA00023163"/>
    </source>
</evidence>
<evidence type="ECO:0000259" key="8">
    <source>
        <dbReference type="Pfam" id="PF04316"/>
    </source>
</evidence>
<dbReference type="OrthoDB" id="9796126at2"/>
<dbReference type="InterPro" id="IPR035890">
    <property type="entry name" value="Anti-sigma-28_factor_FlgM_sf"/>
</dbReference>
<dbReference type="Proteomes" id="UP000282654">
    <property type="component" value="Unassembled WGS sequence"/>
</dbReference>
<keyword evidence="10" id="KW-1185">Reference proteome</keyword>
<protein>
    <recommendedName>
        <fullName evidence="2">Negative regulator of flagellin synthesis</fullName>
    </recommendedName>
</protein>
<comment type="caution">
    <text evidence="9">The sequence shown here is derived from an EMBL/GenBank/DDBJ whole genome shotgun (WGS) entry which is preliminary data.</text>
</comment>
<name>A0A3N5B094_9THEO</name>
<evidence type="ECO:0000256" key="5">
    <source>
        <dbReference type="ARBA" id="ARBA00023015"/>
    </source>
</evidence>
<evidence type="ECO:0000256" key="7">
    <source>
        <dbReference type="SAM" id="MobiDB-lite"/>
    </source>
</evidence>
<dbReference type="InterPro" id="IPR007412">
    <property type="entry name" value="FlgM"/>
</dbReference>
<proteinExistence type="inferred from homology"/>
<feature type="compositionally biased region" description="Polar residues" evidence="7">
    <location>
        <begin position="1"/>
        <end position="10"/>
    </location>
</feature>
<evidence type="ECO:0000256" key="1">
    <source>
        <dbReference type="ARBA" id="ARBA00005322"/>
    </source>
</evidence>
<gene>
    <name evidence="9" type="ORF">EDD75_2002</name>
</gene>